<accession>A0AA97MUP0</accession>
<dbReference type="InterPro" id="IPR003599">
    <property type="entry name" value="Ig_sub"/>
</dbReference>
<dbReference type="Pfam" id="PF07679">
    <property type="entry name" value="I-set"/>
    <property type="match status" value="1"/>
</dbReference>
<comment type="caution">
    <text evidence="13">The sequence shown here is derived from an EMBL/GenBank/DDBJ whole genome shotgun (WGS) entry which is preliminary data.</text>
</comment>
<feature type="non-terminal residue" evidence="13">
    <location>
        <position position="1"/>
    </location>
</feature>
<evidence type="ECO:0000256" key="10">
    <source>
        <dbReference type="SAM" id="Phobius"/>
    </source>
</evidence>
<keyword evidence="10" id="KW-0812">Transmembrane</keyword>
<dbReference type="AlphaFoldDB" id="A0AA97MUP0"/>
<proteinExistence type="predicted"/>
<evidence type="ECO:0000256" key="2">
    <source>
        <dbReference type="ARBA" id="ARBA00022475"/>
    </source>
</evidence>
<feature type="domain" description="Fibronectin type-III" evidence="12">
    <location>
        <begin position="549"/>
        <end position="650"/>
    </location>
</feature>
<dbReference type="CDD" id="cd00063">
    <property type="entry name" value="FN3"/>
    <property type="match status" value="3"/>
</dbReference>
<evidence type="ECO:0000313" key="13">
    <source>
        <dbReference type="EMBL" id="NXE97525.1"/>
    </source>
</evidence>
<dbReference type="SUPFAM" id="SSF49265">
    <property type="entry name" value="Fibronectin type III"/>
    <property type="match status" value="2"/>
</dbReference>
<evidence type="ECO:0000256" key="8">
    <source>
        <dbReference type="ARBA" id="ARBA00023319"/>
    </source>
</evidence>
<dbReference type="Gene3D" id="2.60.40.10">
    <property type="entry name" value="Immunoglobulins"/>
    <property type="match status" value="8"/>
</dbReference>
<dbReference type="Pfam" id="PF13927">
    <property type="entry name" value="Ig_3"/>
    <property type="match status" value="4"/>
</dbReference>
<evidence type="ECO:0000256" key="7">
    <source>
        <dbReference type="ARBA" id="ARBA00023180"/>
    </source>
</evidence>
<dbReference type="PANTHER" id="PTHR44170:SF1">
    <property type="entry name" value="CELL ADHESION MOLECULE-RELATED_DOWN-REGULATED BY ONCOGENES"/>
    <property type="match status" value="1"/>
</dbReference>
<evidence type="ECO:0000256" key="3">
    <source>
        <dbReference type="ARBA" id="ARBA00022729"/>
    </source>
</evidence>
<feature type="domain" description="Ig-like" evidence="11">
    <location>
        <begin position="94"/>
        <end position="188"/>
    </location>
</feature>
<keyword evidence="7" id="KW-0325">Glycoprotein</keyword>
<keyword evidence="5 10" id="KW-0472">Membrane</keyword>
<dbReference type="InterPro" id="IPR013098">
    <property type="entry name" value="Ig_I-set"/>
</dbReference>
<evidence type="ECO:0000256" key="4">
    <source>
        <dbReference type="ARBA" id="ARBA00022737"/>
    </source>
</evidence>
<feature type="compositionally biased region" description="Basic and acidic residues" evidence="9">
    <location>
        <begin position="1145"/>
        <end position="1154"/>
    </location>
</feature>
<dbReference type="Proteomes" id="UP000521578">
    <property type="component" value="Unassembled WGS sequence"/>
</dbReference>
<organism evidence="13">
    <name type="scientific">Menura novaehollandiae</name>
    <name type="common">superb lyrebird</name>
    <dbReference type="NCBI Taxonomy" id="47692"/>
    <lineage>
        <taxon>Eukaryota</taxon>
        <taxon>Metazoa</taxon>
        <taxon>Chordata</taxon>
        <taxon>Craniata</taxon>
        <taxon>Vertebrata</taxon>
        <taxon>Euteleostomi</taxon>
        <taxon>Archelosauria</taxon>
        <taxon>Archosauria</taxon>
        <taxon>Dinosauria</taxon>
        <taxon>Saurischia</taxon>
        <taxon>Theropoda</taxon>
        <taxon>Coelurosauria</taxon>
        <taxon>Aves</taxon>
        <taxon>Neognathae</taxon>
        <taxon>Neoaves</taxon>
        <taxon>Telluraves</taxon>
        <taxon>Australaves</taxon>
        <taxon>Passeriformes</taxon>
        <taxon>Menuridae</taxon>
        <taxon>Menura</taxon>
    </lineage>
</organism>
<protein>
    <submittedName>
        <fullName evidence="13">CDON protein</fullName>
    </submittedName>
</protein>
<feature type="region of interest" description="Disordered" evidence="9">
    <location>
        <begin position="426"/>
        <end position="446"/>
    </location>
</feature>
<dbReference type="GO" id="GO:0098609">
    <property type="term" value="P:cell-cell adhesion"/>
    <property type="evidence" value="ECO:0007669"/>
    <property type="project" value="TreeGrafter"/>
</dbReference>
<name>A0AA97MUP0_9PASS</name>
<dbReference type="FunFam" id="2.60.40.10:FF:000352">
    <property type="entry name" value="Cell adhesion molecule-related/down-regulated by oncogenes"/>
    <property type="match status" value="1"/>
</dbReference>
<feature type="region of interest" description="Disordered" evidence="9">
    <location>
        <begin position="1145"/>
        <end position="1164"/>
    </location>
</feature>
<evidence type="ECO:0000259" key="12">
    <source>
        <dbReference type="PROSITE" id="PS50853"/>
    </source>
</evidence>
<dbReference type="EMBL" id="VWPS01000494">
    <property type="protein sequence ID" value="NXE97525.1"/>
    <property type="molecule type" value="Genomic_DNA"/>
</dbReference>
<gene>
    <name evidence="13" type="primary">Cdon</name>
    <name evidence="13" type="ORF">MENNOV_R00774</name>
</gene>
<dbReference type="SMART" id="SM00408">
    <property type="entry name" value="IGc2"/>
    <property type="match status" value="5"/>
</dbReference>
<feature type="domain" description="Ig-like" evidence="11">
    <location>
        <begin position="4"/>
        <end position="89"/>
    </location>
</feature>
<keyword evidence="6" id="KW-1015">Disulfide bond</keyword>
<evidence type="ECO:0000256" key="6">
    <source>
        <dbReference type="ARBA" id="ARBA00023157"/>
    </source>
</evidence>
<comment type="subcellular location">
    <subcellularLocation>
        <location evidence="1">Cell membrane</location>
    </subcellularLocation>
</comment>
<dbReference type="SUPFAM" id="SSF48726">
    <property type="entry name" value="Immunoglobulin"/>
    <property type="match status" value="5"/>
</dbReference>
<feature type="domain" description="Fibronectin type-III" evidence="12">
    <location>
        <begin position="799"/>
        <end position="899"/>
    </location>
</feature>
<feature type="domain" description="Ig-like" evidence="11">
    <location>
        <begin position="190"/>
        <end position="282"/>
    </location>
</feature>
<dbReference type="InterPro" id="IPR036116">
    <property type="entry name" value="FN3_sf"/>
</dbReference>
<dbReference type="InterPro" id="IPR003598">
    <property type="entry name" value="Ig_sub2"/>
</dbReference>
<feature type="transmembrane region" description="Helical" evidence="10">
    <location>
        <begin position="939"/>
        <end position="964"/>
    </location>
</feature>
<feature type="region of interest" description="Disordered" evidence="9">
    <location>
        <begin position="646"/>
        <end position="666"/>
    </location>
</feature>
<reference evidence="13" key="1">
    <citation type="submission" date="2022-12" db="EMBL/GenBank/DDBJ databases">
        <title>Bird 10,000 Genomes (B10K) Project - Family phase.</title>
        <authorList>
            <person name="Zhang G."/>
        </authorList>
    </citation>
    <scope>NUCLEOTIDE SEQUENCE</scope>
    <source>
        <strain evidence="13">B10K-CU-030-46</strain>
        <tissue evidence="13">Muscle</tissue>
    </source>
</reference>
<feature type="domain" description="Fibronectin type-III" evidence="12">
    <location>
        <begin position="695"/>
        <end position="791"/>
    </location>
</feature>
<dbReference type="SMART" id="SM00409">
    <property type="entry name" value="IG"/>
    <property type="match status" value="5"/>
</dbReference>
<dbReference type="InterPro" id="IPR003961">
    <property type="entry name" value="FN3_dom"/>
</dbReference>
<evidence type="ECO:0000256" key="5">
    <source>
        <dbReference type="ARBA" id="ARBA00023136"/>
    </source>
</evidence>
<dbReference type="FunFam" id="2.60.40.10:FF:000273">
    <property type="entry name" value="contactin-3 isoform X1"/>
    <property type="match status" value="1"/>
</dbReference>
<dbReference type="InterPro" id="IPR036179">
    <property type="entry name" value="Ig-like_dom_sf"/>
</dbReference>
<keyword evidence="8" id="KW-0393">Immunoglobulin domain</keyword>
<dbReference type="SMART" id="SM00060">
    <property type="entry name" value="FN3"/>
    <property type="match status" value="3"/>
</dbReference>
<evidence type="ECO:0000256" key="1">
    <source>
        <dbReference type="ARBA" id="ARBA00004236"/>
    </source>
</evidence>
<feature type="non-terminal residue" evidence="13">
    <location>
        <position position="1164"/>
    </location>
</feature>
<feature type="domain" description="Ig-like" evidence="11">
    <location>
        <begin position="380"/>
        <end position="491"/>
    </location>
</feature>
<dbReference type="InterPro" id="IPR007110">
    <property type="entry name" value="Ig-like_dom"/>
</dbReference>
<dbReference type="PROSITE" id="PS50853">
    <property type="entry name" value="FN3"/>
    <property type="match status" value="3"/>
</dbReference>
<dbReference type="Pfam" id="PF00041">
    <property type="entry name" value="fn3"/>
    <property type="match status" value="3"/>
</dbReference>
<sequence length="1164" mass="124357">DLTPRFISEPSSTVQKSGEPVQLLCSAEPSTARLSWRFNGEPLDSRVGEVEIQSGSLTIVSLSPATCGRYQCVASSSVGAVLSRPATVSMGSLADFDALVTAAVAAEEGGTALIRCKVPESHPKAQVRFQVRGKWLEQSTDNYLILPSGNLQILNVSLEDKGSYKCAAYNPVTHDLRAELTARKLTVTRPSSGDSHILHPLAPQSLAVPRHSALTLECVVSGSAPASVRWVKDGRDALRRGRWKLLHSHLVTDQLEALDAGNYSCVVGSDSGTVKYVNYSLTVLEPASLSKGLQDEAVVAGATVHLWCDVRGSPAPTLAWLHNAAPLRPSPRHLLMGNHLRICGVTLEDSGLYQCVANNGIGFVQSTGRLRVQPGKGSVPIIVASPANTTVVAGGDVTLSCNATGLPAPLIRWYDSRGLVISHPARVLHPKPPRPPAAGPGRAGAEPACLSVSRAGWSSLRLRNVTPERAGEVRCEAINEHGSAVSTAFLTVVPSATGTRAGETAPLELAQSDESGGDFGAEMAFSSSPPTKSPLDAAAMEKASSAAAPPEAPIILSPPQTPKPDTYSLVWRPGRAGGLPINAYFVKYRKLQDSVSAAGGWHTVRVPGSENELRLTDLEPSSLYEVLMVARSAAGEGQPAMLTFRTSKERTSSSKNTQAPSPPVGIPKHPVVHEGTNNFGVVLPDLSRHSGVPEAPDRPTISTASESSVYVTWIPRANGGSPITAFKVEYKRLGRNSDWLVAADNISPSKLSVEVRNLEPGEMYRFRVIAVNNYGESPRSAASRPYQVAGFTSRFSSRPIAGPHIAYTEAISDTQIMLKWTYITSSNNNTPIQGFYIYYRPTDSDNDSDYKRDIVDGTKQWHLINHLQPETSYDIKMQCYNEGGESEYSNVMICETKVKRTPGASEYPGKDLSTPPNPPERAGGSGAGPASGPVRSGDMLYLIVGCVLGVMVLILIVFIAVCLWKNRQQNAMHKYDPPGYLYQGADINGQMIEYTTLPGTSRVNGSIHGNFLSNGLSNGCPHVHHKVANGVNGIVSGGGAGLYPGHTNSLSRTHVDYEHPHHLVNGGGMYTTVPQADPSECISCRNCRNNNRCFTKTNGTFSSSALPVVPLGAPFQQDGVEMKPLSPHVMVAMCLASATPECSARLEEDSKEGTEQPPAQHPCC</sequence>
<dbReference type="PANTHER" id="PTHR44170">
    <property type="entry name" value="PROTEIN SIDEKICK"/>
    <property type="match status" value="1"/>
</dbReference>
<feature type="domain" description="Ig-like" evidence="11">
    <location>
        <begin position="286"/>
        <end position="371"/>
    </location>
</feature>
<evidence type="ECO:0000313" key="14">
    <source>
        <dbReference type="Proteomes" id="UP000521578"/>
    </source>
</evidence>
<dbReference type="PROSITE" id="PS50835">
    <property type="entry name" value="IG_LIKE"/>
    <property type="match status" value="5"/>
</dbReference>
<keyword evidence="10" id="KW-1133">Transmembrane helix</keyword>
<keyword evidence="4" id="KW-0677">Repeat</keyword>
<keyword evidence="2" id="KW-1003">Cell membrane</keyword>
<dbReference type="GO" id="GO:0007399">
    <property type="term" value="P:nervous system development"/>
    <property type="evidence" value="ECO:0007669"/>
    <property type="project" value="TreeGrafter"/>
</dbReference>
<feature type="region of interest" description="Disordered" evidence="9">
    <location>
        <begin position="902"/>
        <end position="931"/>
    </location>
</feature>
<evidence type="ECO:0000256" key="9">
    <source>
        <dbReference type="SAM" id="MobiDB-lite"/>
    </source>
</evidence>
<keyword evidence="14" id="KW-1185">Reference proteome</keyword>
<dbReference type="GO" id="GO:0005886">
    <property type="term" value="C:plasma membrane"/>
    <property type="evidence" value="ECO:0007669"/>
    <property type="project" value="UniProtKB-SubCell"/>
</dbReference>
<dbReference type="FunFam" id="2.60.40.10:FF:000205">
    <property type="entry name" value="Cell adhesion associated, oncogene regulated"/>
    <property type="match status" value="1"/>
</dbReference>
<evidence type="ECO:0000259" key="11">
    <source>
        <dbReference type="PROSITE" id="PS50835"/>
    </source>
</evidence>
<dbReference type="InterPro" id="IPR013783">
    <property type="entry name" value="Ig-like_fold"/>
</dbReference>
<keyword evidence="3" id="KW-0732">Signal</keyword>